<evidence type="ECO:0000313" key="18">
    <source>
        <dbReference type="Proteomes" id="UP001152759"/>
    </source>
</evidence>
<evidence type="ECO:0000256" key="1">
    <source>
        <dbReference type="ARBA" id="ARBA00004236"/>
    </source>
</evidence>
<evidence type="ECO:0000256" key="14">
    <source>
        <dbReference type="ARBA" id="ARBA00043691"/>
    </source>
</evidence>
<dbReference type="PANTHER" id="PTHR20963">
    <property type="entry name" value="MULTIPLE INOSITOL POLYPHOSPHATE PHOSPHATASE-RELATED"/>
    <property type="match status" value="1"/>
</dbReference>
<dbReference type="GO" id="GO:0003993">
    <property type="term" value="F:acid phosphatase activity"/>
    <property type="evidence" value="ECO:0007669"/>
    <property type="project" value="TreeGrafter"/>
</dbReference>
<dbReference type="Pfam" id="PF00328">
    <property type="entry name" value="His_Phos_2"/>
    <property type="match status" value="1"/>
</dbReference>
<keyword evidence="18" id="KW-1185">Reference proteome</keyword>
<name>A0A9P0EY49_BEMTA</name>
<dbReference type="KEGG" id="btab:109037275"/>
<evidence type="ECO:0000256" key="16">
    <source>
        <dbReference type="PIRSR" id="PIRSR000894-2"/>
    </source>
</evidence>
<keyword evidence="8" id="KW-0378">Hydrolase</keyword>
<dbReference type="Gene3D" id="3.40.50.1240">
    <property type="entry name" value="Phosphoglycerate mutase-like"/>
    <property type="match status" value="1"/>
</dbReference>
<dbReference type="PIRSF" id="PIRSF000894">
    <property type="entry name" value="Acid_phosphatase"/>
    <property type="match status" value="1"/>
</dbReference>
<dbReference type="PANTHER" id="PTHR20963:SF8">
    <property type="entry name" value="MULTIPLE INOSITOL POLYPHOSPHATE PHOSPHATASE 1"/>
    <property type="match status" value="1"/>
</dbReference>
<dbReference type="GO" id="GO:0005886">
    <property type="term" value="C:plasma membrane"/>
    <property type="evidence" value="ECO:0007669"/>
    <property type="project" value="UniProtKB-SubCell"/>
</dbReference>
<evidence type="ECO:0000256" key="11">
    <source>
        <dbReference type="ARBA" id="ARBA00031642"/>
    </source>
</evidence>
<evidence type="ECO:0000256" key="7">
    <source>
        <dbReference type="ARBA" id="ARBA00022729"/>
    </source>
</evidence>
<evidence type="ECO:0000313" key="17">
    <source>
        <dbReference type="EMBL" id="CAH0384074.1"/>
    </source>
</evidence>
<evidence type="ECO:0000256" key="9">
    <source>
        <dbReference type="ARBA" id="ARBA00023136"/>
    </source>
</evidence>
<keyword evidence="16" id="KW-1015">Disulfide bond</keyword>
<comment type="subcellular location">
    <subcellularLocation>
        <location evidence="1">Cell membrane</location>
    </subcellularLocation>
</comment>
<evidence type="ECO:0000256" key="10">
    <source>
        <dbReference type="ARBA" id="ARBA00023180"/>
    </source>
</evidence>
<evidence type="ECO:0000256" key="4">
    <source>
        <dbReference type="ARBA" id="ARBA00013040"/>
    </source>
</evidence>
<evidence type="ECO:0000256" key="6">
    <source>
        <dbReference type="ARBA" id="ARBA00022475"/>
    </source>
</evidence>
<reference evidence="17" key="1">
    <citation type="submission" date="2021-12" db="EMBL/GenBank/DDBJ databases">
        <authorList>
            <person name="King R."/>
        </authorList>
    </citation>
    <scope>NUCLEOTIDE SEQUENCE</scope>
</reference>
<evidence type="ECO:0000256" key="3">
    <source>
        <dbReference type="ARBA" id="ARBA00012976"/>
    </source>
</evidence>
<comment type="catalytic activity">
    <reaction evidence="13">
        <text>1D-myo-inositol 1,2,4,5,6-pentakisphosphate + H2O = 1D-myo-inositol 1,2,5,6-tetrakisphosphate + phosphate</text>
        <dbReference type="Rhea" id="RHEA:77115"/>
        <dbReference type="ChEBI" id="CHEBI:15377"/>
        <dbReference type="ChEBI" id="CHEBI:43474"/>
        <dbReference type="ChEBI" id="CHEBI:57798"/>
        <dbReference type="ChEBI" id="CHEBI:195535"/>
        <dbReference type="EC" id="3.1.3.62"/>
    </reaction>
    <physiologicalReaction direction="left-to-right" evidence="13">
        <dbReference type="Rhea" id="RHEA:77116"/>
    </physiologicalReaction>
</comment>
<dbReference type="FunFam" id="3.40.50.1240:FF:000014">
    <property type="entry name" value="Multiple inositol polyphosphate phosphatase 1"/>
    <property type="match status" value="1"/>
</dbReference>
<proteinExistence type="inferred from homology"/>
<evidence type="ECO:0000256" key="12">
    <source>
        <dbReference type="ARBA" id="ARBA00043668"/>
    </source>
</evidence>
<dbReference type="InterPro" id="IPR016274">
    <property type="entry name" value="Histidine_acid_Pase_euk"/>
</dbReference>
<keyword evidence="10" id="KW-0325">Glycoprotein</keyword>
<evidence type="ECO:0000256" key="15">
    <source>
        <dbReference type="ARBA" id="ARBA00043832"/>
    </source>
</evidence>
<evidence type="ECO:0000256" key="8">
    <source>
        <dbReference type="ARBA" id="ARBA00022801"/>
    </source>
</evidence>
<evidence type="ECO:0000256" key="2">
    <source>
        <dbReference type="ARBA" id="ARBA00008422"/>
    </source>
</evidence>
<dbReference type="CDD" id="cd07061">
    <property type="entry name" value="HP_HAP_like"/>
    <property type="match status" value="1"/>
</dbReference>
<dbReference type="Proteomes" id="UP001152759">
    <property type="component" value="Chromosome 2"/>
</dbReference>
<dbReference type="InterPro" id="IPR029033">
    <property type="entry name" value="His_PPase_superfam"/>
</dbReference>
<dbReference type="SUPFAM" id="SSF53254">
    <property type="entry name" value="Phosphoglycerate mutase-like"/>
    <property type="match status" value="1"/>
</dbReference>
<dbReference type="EMBL" id="OU963863">
    <property type="protein sequence ID" value="CAH0384074.1"/>
    <property type="molecule type" value="Genomic_DNA"/>
</dbReference>
<organism evidence="17 18">
    <name type="scientific">Bemisia tabaci</name>
    <name type="common">Sweetpotato whitefly</name>
    <name type="synonym">Aleurodes tabaci</name>
    <dbReference type="NCBI Taxonomy" id="7038"/>
    <lineage>
        <taxon>Eukaryota</taxon>
        <taxon>Metazoa</taxon>
        <taxon>Ecdysozoa</taxon>
        <taxon>Arthropoda</taxon>
        <taxon>Hexapoda</taxon>
        <taxon>Insecta</taxon>
        <taxon>Pterygota</taxon>
        <taxon>Neoptera</taxon>
        <taxon>Paraneoptera</taxon>
        <taxon>Hemiptera</taxon>
        <taxon>Sternorrhyncha</taxon>
        <taxon>Aleyrodoidea</taxon>
        <taxon>Aleyrodidae</taxon>
        <taxon>Aleyrodinae</taxon>
        <taxon>Bemisia</taxon>
    </lineage>
</organism>
<dbReference type="GO" id="GO:0034417">
    <property type="term" value="F:bisphosphoglycerate 3-phosphatase activity"/>
    <property type="evidence" value="ECO:0007669"/>
    <property type="project" value="UniProtKB-EC"/>
</dbReference>
<comment type="catalytic activity">
    <reaction evidence="12">
        <text>1D-myo-inositol 1,2,5,6-tetrakisphosphate + H2O = 1D-myo-inositol 1,2,6-trisphosphate + phosphate</text>
        <dbReference type="Rhea" id="RHEA:77119"/>
        <dbReference type="ChEBI" id="CHEBI:15377"/>
        <dbReference type="ChEBI" id="CHEBI:43474"/>
        <dbReference type="ChEBI" id="CHEBI:195535"/>
        <dbReference type="ChEBI" id="CHEBI:195537"/>
        <dbReference type="EC" id="3.1.3.62"/>
    </reaction>
    <physiologicalReaction direction="left-to-right" evidence="12">
        <dbReference type="Rhea" id="RHEA:77120"/>
    </physiologicalReaction>
</comment>
<evidence type="ECO:0000256" key="5">
    <source>
        <dbReference type="ARBA" id="ARBA00018097"/>
    </source>
</evidence>
<feature type="disulfide bond" evidence="16">
    <location>
        <begin position="78"/>
        <end position="410"/>
    </location>
</feature>
<evidence type="ECO:0000256" key="13">
    <source>
        <dbReference type="ARBA" id="ARBA00043671"/>
    </source>
</evidence>
<dbReference type="AlphaFoldDB" id="A0A9P0EY49"/>
<comment type="catalytic activity">
    <reaction evidence="15">
        <text>(2R)-2,3-bisphosphoglycerate + H2O = (2R)-2-phosphoglycerate + phosphate</text>
        <dbReference type="Rhea" id="RHEA:27381"/>
        <dbReference type="ChEBI" id="CHEBI:15377"/>
        <dbReference type="ChEBI" id="CHEBI:43474"/>
        <dbReference type="ChEBI" id="CHEBI:58248"/>
        <dbReference type="ChEBI" id="CHEBI:58289"/>
        <dbReference type="EC" id="3.1.3.80"/>
    </reaction>
    <physiologicalReaction direction="left-to-right" evidence="15">
        <dbReference type="Rhea" id="RHEA:27382"/>
    </physiologicalReaction>
</comment>
<dbReference type="EC" id="3.1.3.62" evidence="4"/>
<dbReference type="EC" id="3.1.3.80" evidence="3"/>
<accession>A0A9P0EY49</accession>
<keyword evidence="7" id="KW-0732">Signal</keyword>
<protein>
    <recommendedName>
        <fullName evidence="5">Multiple inositol polyphosphate phosphatase 1</fullName>
        <ecNumber evidence="4">3.1.3.62</ecNumber>
        <ecNumber evidence="3">3.1.3.80</ecNumber>
    </recommendedName>
    <alternativeName>
        <fullName evidence="11">2,3-bisphosphoglycerate 3-phosphatase</fullName>
    </alternativeName>
</protein>
<comment type="catalytic activity">
    <reaction evidence="14">
        <text>1D-myo-inositol hexakisphosphate + H2O = 1D-myo-inositol 1,2,4,5,6-pentakisphosphate + phosphate</text>
        <dbReference type="Rhea" id="RHEA:16989"/>
        <dbReference type="ChEBI" id="CHEBI:15377"/>
        <dbReference type="ChEBI" id="CHEBI:43474"/>
        <dbReference type="ChEBI" id="CHEBI:57798"/>
        <dbReference type="ChEBI" id="CHEBI:58130"/>
        <dbReference type="EC" id="3.1.3.62"/>
    </reaction>
    <physiologicalReaction direction="left-to-right" evidence="14">
        <dbReference type="Rhea" id="RHEA:16990"/>
    </physiologicalReaction>
</comment>
<dbReference type="GO" id="GO:0052745">
    <property type="term" value="F:inositol phosphate phosphatase activity"/>
    <property type="evidence" value="ECO:0007669"/>
    <property type="project" value="TreeGrafter"/>
</dbReference>
<feature type="disulfide bond" evidence="16">
    <location>
        <begin position="277"/>
        <end position="292"/>
    </location>
</feature>
<comment type="similarity">
    <text evidence="2">Belongs to the histidine acid phosphatase family. MINPP1 subfamily.</text>
</comment>
<keyword evidence="9" id="KW-0472">Membrane</keyword>
<sequence>MRSLIFCKGHEFVNAEMRMGLTAWFLLVLSVTLLSAAGVLSDDYHCYAEDSSPYLFFGSKTAYQFVRDKNNIKPVPDCLPVQIWILSRHGTRYPDLKEIKRLQNLTAVRELILQNHDARATRLCDRDVDGLRRWHYNLRPEQDNQITSQGHEDLLFLAKKLKSNFPELLDVPYSESKFDFRTTAKQRTIDSAKAFAEGLFPGVDVRIPPPPVPDRFLNIHHNCSSYETSTHNPDTKREVAEFQKSHHYWNLIMRVSSRLGFKYNLTPEFIDMMYEMCRYEKAWHISAISPWCAVFTPDELKVLEYEEDLKHWYKAGYGNADMSAKVGCIIVRDLLTHFDAVIKNGSTHSPMGVFRFSHSGLMLPTLVKLGMAKDNQKLTAKNYDLLGKREWKTSMIDPFGANLMAVLYRCNTGEEYKVIFYQNERVVNYPGCDVGLCSWTYLQNQLRSAFTCTTDFCNSSSVPKISLVYTVFLLLLNVLYFK</sequence>
<gene>
    <name evidence="17" type="ORF">BEMITA_LOCUS3451</name>
</gene>
<keyword evidence="6" id="KW-1003">Cell membrane</keyword>
<dbReference type="InterPro" id="IPR000560">
    <property type="entry name" value="His_Pase_clade-2"/>
</dbReference>